<organism evidence="2 3">
    <name type="scientific">Mycteria americana</name>
    <name type="common">Wood stork</name>
    <dbReference type="NCBI Taxonomy" id="33587"/>
    <lineage>
        <taxon>Eukaryota</taxon>
        <taxon>Metazoa</taxon>
        <taxon>Chordata</taxon>
        <taxon>Craniata</taxon>
        <taxon>Vertebrata</taxon>
        <taxon>Euteleostomi</taxon>
        <taxon>Archelosauria</taxon>
        <taxon>Archosauria</taxon>
        <taxon>Dinosauria</taxon>
        <taxon>Saurischia</taxon>
        <taxon>Theropoda</taxon>
        <taxon>Coelurosauria</taxon>
        <taxon>Aves</taxon>
        <taxon>Neognathae</taxon>
        <taxon>Neoaves</taxon>
        <taxon>Aequornithes</taxon>
        <taxon>Ciconiiformes</taxon>
        <taxon>Ciconiidae</taxon>
        <taxon>Mycteria</taxon>
    </lineage>
</organism>
<accession>A0AAN7N3I7</accession>
<name>A0AAN7N3I7_MYCAM</name>
<feature type="region of interest" description="Disordered" evidence="1">
    <location>
        <begin position="441"/>
        <end position="489"/>
    </location>
</feature>
<comment type="caution">
    <text evidence="2">The sequence shown here is derived from an EMBL/GenBank/DDBJ whole genome shotgun (WGS) entry which is preliminary data.</text>
</comment>
<gene>
    <name evidence="2" type="ORF">QYF61_003309</name>
</gene>
<evidence type="ECO:0000313" key="2">
    <source>
        <dbReference type="EMBL" id="KAK4807520.1"/>
    </source>
</evidence>
<dbReference type="EMBL" id="JAUNZN010000028">
    <property type="protein sequence ID" value="KAK4807520.1"/>
    <property type="molecule type" value="Genomic_DNA"/>
</dbReference>
<dbReference type="Proteomes" id="UP001333110">
    <property type="component" value="Unassembled WGS sequence"/>
</dbReference>
<protein>
    <submittedName>
        <fullName evidence="2">Uncharacterized protein</fullName>
    </submittedName>
</protein>
<keyword evidence="3" id="KW-1185">Reference proteome</keyword>
<feature type="region of interest" description="Disordered" evidence="1">
    <location>
        <begin position="361"/>
        <end position="383"/>
    </location>
</feature>
<feature type="compositionally biased region" description="Basic and acidic residues" evidence="1">
    <location>
        <begin position="477"/>
        <end position="486"/>
    </location>
</feature>
<reference evidence="2 3" key="1">
    <citation type="journal article" date="2023" name="J. Hered.">
        <title>Chromosome-level genome of the wood stork (Mycteria americana) provides insight into avian chromosome evolution.</title>
        <authorList>
            <person name="Flamio R. Jr."/>
            <person name="Ramstad K.M."/>
        </authorList>
    </citation>
    <scope>NUCLEOTIDE SEQUENCE [LARGE SCALE GENOMIC DNA]</scope>
    <source>
        <strain evidence="2">JAX WOST 10</strain>
    </source>
</reference>
<evidence type="ECO:0000256" key="1">
    <source>
        <dbReference type="SAM" id="MobiDB-lite"/>
    </source>
</evidence>
<dbReference type="AlphaFoldDB" id="A0AAN7N3I7"/>
<evidence type="ECO:0000313" key="3">
    <source>
        <dbReference type="Proteomes" id="UP001333110"/>
    </source>
</evidence>
<proteinExistence type="predicted"/>
<sequence length="530" mass="59018">MVRGLESKTYEEWLRSLGLFSSEKRRLRGDLITEGLQLPQGGQRSGGADLLSLVTSDRTQENGMKLRQGKFRLDIRKRFSLSGWLLTGTGSPGKRSRHQACQSSRSVWMMLLGIQFTFRKLCQVQGISPPLPTHHVKLGLGLVQQVVLLRLCYADEDPKLRVELQNAALQANIDVIYQMREEGQRESDGCTQGHSQQENDYTSLFGTHEMAPGVLHPALGSPVQKNPTKQKDTDKLDLVQQRTVKGNREHDRRATKLVTGLEGMSCEEQLRALGLSRLEGRGLRGNLIALYSFLRRGSGEGGADLFSPISSDRTRGNGSKLRQGRFRLDIRKPFFTKRMVKHWNRLPREVVDAPSLTFSQPAGPRFSQRSGGKGYRVHASSPESTRCHQAGQYHGFSLADVLRLEHFLIRCLITKDEIQSMNGLYHCSARNMSSKPSPAISYHTPQELHGAAGGGRGRSKKGSMTASDDLQGSYVHSGEERGHETETEGDNFWATLTKQVISKAKARHLSADSVAPHRCWAELTKAIVIS</sequence>